<evidence type="ECO:0000313" key="2">
    <source>
        <dbReference type="Proteomes" id="UP001143856"/>
    </source>
</evidence>
<sequence length="885" mass="99505">MGLLLCLIYLFLVVHCVATPEALLRYYDTDPAKVLKELQQRALTTLQNGTVPSPQRCTLENAAKRYDWEALSKAERHDYIQAVKCLVAKKPISNPQWASAARTRYDDFVAVHTNVTPVIHGTGNFFAWHRYYLWTYETALREECGYKGYQPYWNWFSHRDNLLESPLFDGSNTSMGGDGEFFKHNGSLIGGGALWLPSGNGGGCVKSGPFKGMQVHMGPALPSMDRFLPVGGGSNDYNPHCLRRDLTSYVTKTWGTTANLLNVTIGAASSTIRDFQLEIEGNRFLENIGFHAMGHAAMAADGADLYTSPNDPVFYFHHAMLDYVWWLWQVFHPEQARTLFGTITMRNDPPSRNSTVDDPLDMRELYRHRPILVFFTCFICAVIYRGSRRQKDDILVKFWVSLPAVGVAPGSMHPWAWAVISSITKTADLASQGYYEFCKKFDKPFILPRAGVGAIVVLPPSQLHLLNKAEDELIAYSAQLEVIQPRYMTKYQALYENPIHFEVVRQHLTRDAGTFAALTAEELGVAFRDCWGDETLDWKVANVWDTSTRVISQAANRVFFGLPLCRNEDLLKQTTLYAASVYQMATLLSSLPVFLRPIFGPLLAIPAKRQLKSCQRVLVPMVAERLRDFESKGGTNMPDDALQWMIEKCARAGKSELKPANIAERLLNLNLVSSWTTSYAFAYCILDLYNSSSKDDFVAGLRSECDFIKHQYGGLGSKEAVDKMYRVDSAVRESLRISPFSVVALPRIVAPGDGLDVGGNICIPPGVRISFPFQALQHDPSNYETPLEYDAFRFSRQFEGPKGYKVQDNKRLLSTSVGENYITYGYGKHACPGRWLASQMLKQALAHVVLHYEIECVEPLPPRAVIFNAILPQKGARGLAQNWLY</sequence>
<comment type="caution">
    <text evidence="1">The sequence shown here is derived from an EMBL/GenBank/DDBJ whole genome shotgun (WGS) entry which is preliminary data.</text>
</comment>
<gene>
    <name evidence="1" type="ORF">NUW58_g139</name>
</gene>
<accession>A0ACC1PQ96</accession>
<evidence type="ECO:0000313" key="1">
    <source>
        <dbReference type="EMBL" id="KAJ2998990.1"/>
    </source>
</evidence>
<name>A0ACC1PQ96_9PEZI</name>
<dbReference type="EMBL" id="JAPDGR010000010">
    <property type="protein sequence ID" value="KAJ2998990.1"/>
    <property type="molecule type" value="Genomic_DNA"/>
</dbReference>
<reference evidence="1" key="1">
    <citation type="submission" date="2022-10" db="EMBL/GenBank/DDBJ databases">
        <title>Genome Sequence of Xylaria curta.</title>
        <authorList>
            <person name="Buettner E."/>
        </authorList>
    </citation>
    <scope>NUCLEOTIDE SEQUENCE</scope>
    <source>
        <strain evidence="1">Babe10</strain>
    </source>
</reference>
<proteinExistence type="predicted"/>
<keyword evidence="2" id="KW-1185">Reference proteome</keyword>
<dbReference type="Proteomes" id="UP001143856">
    <property type="component" value="Unassembled WGS sequence"/>
</dbReference>
<organism evidence="1 2">
    <name type="scientific">Xylaria curta</name>
    <dbReference type="NCBI Taxonomy" id="42375"/>
    <lineage>
        <taxon>Eukaryota</taxon>
        <taxon>Fungi</taxon>
        <taxon>Dikarya</taxon>
        <taxon>Ascomycota</taxon>
        <taxon>Pezizomycotina</taxon>
        <taxon>Sordariomycetes</taxon>
        <taxon>Xylariomycetidae</taxon>
        <taxon>Xylariales</taxon>
        <taxon>Xylariaceae</taxon>
        <taxon>Xylaria</taxon>
    </lineage>
</organism>
<protein>
    <submittedName>
        <fullName evidence="1">Uncharacterized protein</fullName>
    </submittedName>
</protein>